<keyword evidence="2" id="KW-0695">RNA-directed DNA polymerase</keyword>
<dbReference type="CDD" id="cd01650">
    <property type="entry name" value="RT_nLTR_like"/>
    <property type="match status" value="1"/>
</dbReference>
<dbReference type="SUPFAM" id="SSF56219">
    <property type="entry name" value="DNase I-like"/>
    <property type="match status" value="1"/>
</dbReference>
<evidence type="ECO:0000313" key="2">
    <source>
        <dbReference type="EMBL" id="MBY25521.1"/>
    </source>
</evidence>
<keyword evidence="2" id="KW-0548">Nucleotidyltransferase</keyword>
<sequence>MDRENEQESRGGGVLIGIRSGIKCNQIEVPIITGIEQIFLKIIFRSIKILVICVYIPPNISRDIYYEHCDLVENITSINPDHKILIFGDYNLNNFDWTMDYSLVTHPTAIVVVNSFIQYLNLKQFNFIKNKNSRTLDLIFSDIDKIMVNKGCSFVPLADEHHPPLDLICNFDHPFVNDSTNQLTFYNFLRSDFSNFSKCLSSIDFNHSFKDLNIDSAVNKFYEIINHFIELFVPKSKIFNNQCPSWFNADLRKLVKLKKLAHKKFKISALQSDYLEFSKLRKECKIMSMHCSSNFILKLENKILSDIKPFWKYIKQLKSYKSSIPENMSYNNITASSYEESAQLFAQYFSSVYESSDSLSNDFTNYDAHNIISNLNLSSWYISEKEIFEALSSLNVFSSAGPDGIPPSILIELKNVLTEPLHNLFNLSLSSGSFPTVWKKSFVVPIFKSGDKGKVCNYRPISKLSLIPKLFESLIAKKLSNLLSNYICPNQHGFRFKKSVSTNLLTYHTDLINSVENGVQIDSVYTDFSKAFDKVNHYLLKIKLQRFGLHGNFLNWLTSYLTDRSQLVKLFNSLSKVIFVSSGVPQGSHLGPLLFNLFINDLPSVLDSSVNVLMFADDTKFYSTINNHDDALNLQANLNKFSFWCEQNKLPINIDKCNAISFTKKMYPLIFNYQINNININRVEMVKDLGVLFNNNLSFSINTNMVINKCFKMLGFILRNTKEFKNVFTLKMLYCSLVRSHTEFGSIIWAQNCTDKLVENVQYKFLKSIAFRLNLPISRDSFSLVANSIYIQPCEVRRKLSDVMFIYDLLNNYIDCPDLLSKISFCTHSYSIRNSCLFYVPFYKKKICSDSFFPRALLLCNSICNEVDFFFMSRESFKTKALYLLSN</sequence>
<dbReference type="Pfam" id="PF00078">
    <property type="entry name" value="RVT_1"/>
    <property type="match status" value="1"/>
</dbReference>
<dbReference type="InterPro" id="IPR036691">
    <property type="entry name" value="Endo/exonu/phosph_ase_sf"/>
</dbReference>
<gene>
    <name evidence="2" type="primary">RTase_58</name>
    <name evidence="2" type="ORF">g.150340</name>
</gene>
<dbReference type="PROSITE" id="PS50878">
    <property type="entry name" value="RT_POL"/>
    <property type="match status" value="1"/>
</dbReference>
<organism evidence="2">
    <name type="scientific">Schizaphis graminum</name>
    <name type="common">Green bug aphid</name>
    <dbReference type="NCBI Taxonomy" id="13262"/>
    <lineage>
        <taxon>Eukaryota</taxon>
        <taxon>Metazoa</taxon>
        <taxon>Ecdysozoa</taxon>
        <taxon>Arthropoda</taxon>
        <taxon>Hexapoda</taxon>
        <taxon>Insecta</taxon>
        <taxon>Pterygota</taxon>
        <taxon>Neoptera</taxon>
        <taxon>Paraneoptera</taxon>
        <taxon>Hemiptera</taxon>
        <taxon>Sternorrhyncha</taxon>
        <taxon>Aphidomorpha</taxon>
        <taxon>Aphidoidea</taxon>
        <taxon>Aphididae</taxon>
        <taxon>Aphidini</taxon>
        <taxon>Schizaphis</taxon>
    </lineage>
</organism>
<keyword evidence="2" id="KW-0808">Transferase</keyword>
<accession>A0A2S2P7T9</accession>
<dbReference type="PANTHER" id="PTHR33332">
    <property type="entry name" value="REVERSE TRANSCRIPTASE DOMAIN-CONTAINING PROTEIN"/>
    <property type="match status" value="1"/>
</dbReference>
<dbReference type="Gene3D" id="3.60.10.10">
    <property type="entry name" value="Endonuclease/exonuclease/phosphatase"/>
    <property type="match status" value="1"/>
</dbReference>
<feature type="domain" description="Reverse transcriptase" evidence="1">
    <location>
        <begin position="427"/>
        <end position="718"/>
    </location>
</feature>
<dbReference type="InterPro" id="IPR043502">
    <property type="entry name" value="DNA/RNA_pol_sf"/>
</dbReference>
<dbReference type="AlphaFoldDB" id="A0A2S2P7T9"/>
<dbReference type="EMBL" id="GGMR01012902">
    <property type="protein sequence ID" value="MBY25521.1"/>
    <property type="molecule type" value="Transcribed_RNA"/>
</dbReference>
<evidence type="ECO:0000259" key="1">
    <source>
        <dbReference type="PROSITE" id="PS50878"/>
    </source>
</evidence>
<dbReference type="InterPro" id="IPR000477">
    <property type="entry name" value="RT_dom"/>
</dbReference>
<name>A0A2S2P7T9_SCHGA</name>
<proteinExistence type="predicted"/>
<reference evidence="2" key="1">
    <citation type="submission" date="2018-04" db="EMBL/GenBank/DDBJ databases">
        <title>Transcriptome of Schizaphis graminum biotype I.</title>
        <authorList>
            <person name="Scully E.D."/>
            <person name="Geib S.M."/>
            <person name="Palmer N.A."/>
            <person name="Koch K."/>
            <person name="Bradshaw J."/>
            <person name="Heng-Moss T."/>
            <person name="Sarath G."/>
        </authorList>
    </citation>
    <scope>NUCLEOTIDE SEQUENCE</scope>
</reference>
<dbReference type="SUPFAM" id="SSF56672">
    <property type="entry name" value="DNA/RNA polymerases"/>
    <property type="match status" value="1"/>
</dbReference>
<protein>
    <submittedName>
        <fullName evidence="2">Putative RNA-directed DNA polymerase</fullName>
    </submittedName>
</protein>
<dbReference type="GO" id="GO:0003964">
    <property type="term" value="F:RNA-directed DNA polymerase activity"/>
    <property type="evidence" value="ECO:0007669"/>
    <property type="project" value="UniProtKB-KW"/>
</dbReference>